<dbReference type="SMART" id="SM00050">
    <property type="entry name" value="DISIN"/>
    <property type="match status" value="1"/>
</dbReference>
<evidence type="ECO:0000259" key="12">
    <source>
        <dbReference type="PROSITE" id="PS50026"/>
    </source>
</evidence>
<keyword evidence="9" id="KW-0479">Metal-binding</keyword>
<evidence type="ECO:0000256" key="10">
    <source>
        <dbReference type="SAM" id="MobiDB-lite"/>
    </source>
</evidence>
<feature type="binding site" evidence="9">
    <location>
        <position position="380"/>
    </location>
    <ligand>
        <name>Zn(2+)</name>
        <dbReference type="ChEBI" id="CHEBI:29105"/>
        <note>catalytic</note>
    </ligand>
</feature>
<feature type="transmembrane region" description="Helical" evidence="11">
    <location>
        <begin position="912"/>
        <end position="934"/>
    </location>
</feature>
<dbReference type="PANTHER" id="PTHR11905:SF159">
    <property type="entry name" value="ADAM METALLOPROTEASE"/>
    <property type="match status" value="1"/>
</dbReference>
<evidence type="ECO:0000256" key="8">
    <source>
        <dbReference type="PROSITE-ProRule" id="PRU00076"/>
    </source>
</evidence>
<gene>
    <name evidence="15" type="ORF">TCEB3V08_LOCUS7763</name>
</gene>
<keyword evidence="4" id="KW-0482">Metalloprotease</keyword>
<keyword evidence="9" id="KW-0862">Zinc</keyword>
<proteinExistence type="predicted"/>
<keyword evidence="5 11" id="KW-0472">Membrane</keyword>
<organism evidence="15">
    <name type="scientific">Timema cristinae</name>
    <name type="common">Walking stick</name>
    <dbReference type="NCBI Taxonomy" id="61476"/>
    <lineage>
        <taxon>Eukaryota</taxon>
        <taxon>Metazoa</taxon>
        <taxon>Ecdysozoa</taxon>
        <taxon>Arthropoda</taxon>
        <taxon>Hexapoda</taxon>
        <taxon>Insecta</taxon>
        <taxon>Pterygota</taxon>
        <taxon>Neoptera</taxon>
        <taxon>Polyneoptera</taxon>
        <taxon>Phasmatodea</taxon>
        <taxon>Timematodea</taxon>
        <taxon>Timematoidea</taxon>
        <taxon>Timematidae</taxon>
        <taxon>Timema</taxon>
    </lineage>
</organism>
<evidence type="ECO:0000256" key="6">
    <source>
        <dbReference type="ARBA" id="ARBA00023157"/>
    </source>
</evidence>
<evidence type="ECO:0000259" key="14">
    <source>
        <dbReference type="PROSITE" id="PS50215"/>
    </source>
</evidence>
<dbReference type="InterPro" id="IPR006586">
    <property type="entry name" value="ADAM_Cys-rich"/>
</dbReference>
<comment type="caution">
    <text evidence="8">Lacks conserved residue(s) required for the propagation of feature annotation.</text>
</comment>
<evidence type="ECO:0000256" key="1">
    <source>
        <dbReference type="ARBA" id="ARBA00004167"/>
    </source>
</evidence>
<evidence type="ECO:0000259" key="13">
    <source>
        <dbReference type="PROSITE" id="PS50214"/>
    </source>
</evidence>
<evidence type="ECO:0000256" key="2">
    <source>
        <dbReference type="ARBA" id="ARBA00022692"/>
    </source>
</evidence>
<feature type="domain" description="EGF-like" evidence="12">
    <location>
        <begin position="763"/>
        <end position="795"/>
    </location>
</feature>
<evidence type="ECO:0000256" key="3">
    <source>
        <dbReference type="ARBA" id="ARBA00022989"/>
    </source>
</evidence>
<dbReference type="Gene3D" id="4.10.70.10">
    <property type="entry name" value="Disintegrin domain"/>
    <property type="match status" value="1"/>
</dbReference>
<evidence type="ECO:0000256" key="9">
    <source>
        <dbReference type="PROSITE-ProRule" id="PRU00276"/>
    </source>
</evidence>
<dbReference type="InterPro" id="IPR001590">
    <property type="entry name" value="Peptidase_M12B"/>
</dbReference>
<dbReference type="GO" id="GO:0046872">
    <property type="term" value="F:metal ion binding"/>
    <property type="evidence" value="ECO:0007669"/>
    <property type="project" value="UniProtKB-KW"/>
</dbReference>
<dbReference type="InterPro" id="IPR034027">
    <property type="entry name" value="Reprolysin_adamalysin"/>
</dbReference>
<reference evidence="15" key="1">
    <citation type="submission" date="2020-11" db="EMBL/GenBank/DDBJ databases">
        <authorList>
            <person name="Tran Van P."/>
        </authorList>
    </citation>
    <scope>NUCLEOTIDE SEQUENCE</scope>
</reference>
<feature type="region of interest" description="Disordered" evidence="10">
    <location>
        <begin position="1188"/>
        <end position="1224"/>
    </location>
</feature>
<feature type="domain" description="Disintegrin" evidence="13">
    <location>
        <begin position="436"/>
        <end position="524"/>
    </location>
</feature>
<keyword evidence="4" id="KW-0645">Protease</keyword>
<evidence type="ECO:0000256" key="11">
    <source>
        <dbReference type="SAM" id="Phobius"/>
    </source>
</evidence>
<dbReference type="InterPro" id="IPR001762">
    <property type="entry name" value="Disintegrin_dom"/>
</dbReference>
<evidence type="ECO:0000256" key="5">
    <source>
        <dbReference type="ARBA" id="ARBA00023136"/>
    </source>
</evidence>
<feature type="disulfide bond" evidence="9">
    <location>
        <begin position="387"/>
        <end position="392"/>
    </location>
</feature>
<keyword evidence="3 11" id="KW-1133">Transmembrane helix</keyword>
<dbReference type="Pfam" id="PF08516">
    <property type="entry name" value="ADAM_CR"/>
    <property type="match status" value="1"/>
</dbReference>
<dbReference type="PROSITE" id="PS50214">
    <property type="entry name" value="DISINTEGRIN_2"/>
    <property type="match status" value="1"/>
</dbReference>
<dbReference type="PROSITE" id="PS01186">
    <property type="entry name" value="EGF_2"/>
    <property type="match status" value="1"/>
</dbReference>
<feature type="compositionally biased region" description="Pro residues" evidence="10">
    <location>
        <begin position="1196"/>
        <end position="1212"/>
    </location>
</feature>
<dbReference type="AlphaFoldDB" id="A0A7R9H0V9"/>
<feature type="disulfide bond" evidence="9">
    <location>
        <begin position="385"/>
        <end position="409"/>
    </location>
</feature>
<dbReference type="GO" id="GO:0006509">
    <property type="term" value="P:membrane protein ectodomain proteolysis"/>
    <property type="evidence" value="ECO:0007669"/>
    <property type="project" value="TreeGrafter"/>
</dbReference>
<evidence type="ECO:0000256" key="4">
    <source>
        <dbReference type="ARBA" id="ARBA00023049"/>
    </source>
</evidence>
<feature type="domain" description="Peptidase M12B" evidence="14">
    <location>
        <begin position="159"/>
        <end position="430"/>
    </location>
</feature>
<comment type="subcellular location">
    <subcellularLocation>
        <location evidence="1">Membrane</location>
        <topology evidence="1">Single-pass membrane protein</topology>
    </subcellularLocation>
</comment>
<dbReference type="GO" id="GO:0016020">
    <property type="term" value="C:membrane"/>
    <property type="evidence" value="ECO:0007669"/>
    <property type="project" value="UniProtKB-SubCell"/>
</dbReference>
<keyword evidence="8" id="KW-0245">EGF-like domain</keyword>
<keyword evidence="6 8" id="KW-1015">Disulfide bond</keyword>
<sequence>MSVEKFDFGSPLPLPYQHDSFILLRDLIPKSYFERYQHNGQHVVNRPTGKDVELCQYQGRLRGLADSWAAISTCHGISGVIFDGEELHYLEKSSPADGREEESSSHFLYTHSNLKGNQTCGYSGTPHHILENQEFNRILRYKRNTEVIRGPYNANKQSRYVELVLVVDNKLYKDMGENLQKVYSHCKEIANIINSLYVPLNIFIALVGVVVWTEFDEITLSANGDTTLTNFLHYRRERLVKEHPNDNAQLLTPNWMAAVAPNWMAAVACLVQHELPVSTKAVHKVSLKLVFKLPQFAISVIRDQYQCCVAPIRWVLEDSNLIASGHRRVQFDGGVVGKALKGPICTYEFSGGVSMDHSSVVGLVATTVAHEMGHNFGMEHDTSDCDCPSDRCIMAPSSSSMTPTQWSSCSLGYLALAFEHGMDYCLRNKPDRLFDSPVCGNGFVEAGEQCDCGLKEQCDNPCCNATSCMLYSNASCATGECCDLKTCHPKNAGSMCRSSDHECDLPEYCTGHSEYCPDDVFKMDGETCDRGMAFCYQGSCRTHSDQCRLLWGPSGKSSDKQCYEMNTKGSRHGNCGYNRFNQSFIKCGNENIQCGMLHCKHLNERLEFGMESVAILSHSFINAGGSIIPCRTAIVDLGLNQVDPGLAPDGAKCGDGKEKPPPVHPTKIRTSISLSSAVELNTTSALANYATEAGQRSLQQFHHAVCVSDVCQPEVHGVNADILVKDRGVCNSSIMLCVFQMCVNQKCMMCVNQKCMSVGSLRKGGVCPNACSGNGVCNSLGHCHCSVGFSPPNCDYPGTGGSEDSGPASDPNGEGCPLTHQVCLSVIDKPIAVHGHKEKGEVVLHVTYYLLMSSDRMKPRSGDWVVRIDFLPKAAITSLSSDSNITVDIVLACLASFTHLCLCTARRDVMTALYIIFLGIVPLVALIALFMYYTRHNVKHWWKKGGHPAIPSPAVTSSSRNLPSYVHSRFFSSSRTHDGSGGGGGGCCLLYRMRMVWFNAFPCFSGSSQSSPSKTRKPVPIVSKRDISKQGLVSTTNADVIIIPNVECCETIPRDKPIEGPASSHDMIDSVEVAAGSSVGVRVEVHSKLPSSISRGVLLQTGNLKDRSTRHTLTKKTRKLSKGLNLKMPAPCDIMKHKLLQMSDSSNPSTPDTPPSSLLENNHMLASVDRPSVAQLSSHFLAKDLHARTENAPIRMAPPLPPPNTKPPPPPLQDKRAHTHKVYP</sequence>
<dbReference type="InterPro" id="IPR024079">
    <property type="entry name" value="MetalloPept_cat_dom_sf"/>
</dbReference>
<dbReference type="SMART" id="SM00608">
    <property type="entry name" value="ACR"/>
    <property type="match status" value="1"/>
</dbReference>
<name>A0A7R9H0V9_TIMCR</name>
<dbReference type="SUPFAM" id="SSF55486">
    <property type="entry name" value="Metalloproteases ('zincins'), catalytic domain"/>
    <property type="match status" value="1"/>
</dbReference>
<dbReference type="CDD" id="cd04269">
    <property type="entry name" value="ZnMc_adamalysin_II_like"/>
    <property type="match status" value="1"/>
</dbReference>
<keyword evidence="4" id="KW-0378">Hydrolase</keyword>
<dbReference type="InterPro" id="IPR036436">
    <property type="entry name" value="Disintegrin_dom_sf"/>
</dbReference>
<dbReference type="InterPro" id="IPR000742">
    <property type="entry name" value="EGF"/>
</dbReference>
<accession>A0A7R9H0V9</accession>
<dbReference type="Gene3D" id="3.40.390.10">
    <property type="entry name" value="Collagenase (Catalytic Domain)"/>
    <property type="match status" value="1"/>
</dbReference>
<feature type="disulfide bond" evidence="7">
    <location>
        <begin position="496"/>
        <end position="516"/>
    </location>
</feature>
<dbReference type="PROSITE" id="PS50026">
    <property type="entry name" value="EGF_3"/>
    <property type="match status" value="1"/>
</dbReference>
<dbReference type="Pfam" id="PF00200">
    <property type="entry name" value="Disintegrin"/>
    <property type="match status" value="1"/>
</dbReference>
<dbReference type="GO" id="GO:0004222">
    <property type="term" value="F:metalloendopeptidase activity"/>
    <property type="evidence" value="ECO:0007669"/>
    <property type="project" value="InterPro"/>
</dbReference>
<feature type="binding site" evidence="9">
    <location>
        <position position="374"/>
    </location>
    <ligand>
        <name>Zn(2+)</name>
        <dbReference type="ChEBI" id="CHEBI:29105"/>
        <note>catalytic</note>
    </ligand>
</feature>
<feature type="disulfide bond" evidence="8">
    <location>
        <begin position="767"/>
        <end position="777"/>
    </location>
</feature>
<feature type="disulfide bond" evidence="9">
    <location>
        <begin position="345"/>
        <end position="425"/>
    </location>
</feature>
<protein>
    <submittedName>
        <fullName evidence="15">Uncharacterized protein</fullName>
    </submittedName>
</protein>
<dbReference type="EMBL" id="OC319309">
    <property type="protein sequence ID" value="CAD7404959.1"/>
    <property type="molecule type" value="Genomic_DNA"/>
</dbReference>
<dbReference type="Pfam" id="PF01421">
    <property type="entry name" value="Reprolysin"/>
    <property type="match status" value="2"/>
</dbReference>
<feature type="binding site" evidence="9">
    <location>
        <position position="370"/>
    </location>
    <ligand>
        <name>Zn(2+)</name>
        <dbReference type="ChEBI" id="CHEBI:29105"/>
        <note>catalytic</note>
    </ligand>
</feature>
<feature type="disulfide bond" evidence="8">
    <location>
        <begin position="785"/>
        <end position="794"/>
    </location>
</feature>
<evidence type="ECO:0000313" key="15">
    <source>
        <dbReference type="EMBL" id="CAD7404959.1"/>
    </source>
</evidence>
<dbReference type="PANTHER" id="PTHR11905">
    <property type="entry name" value="ADAM A DISINTEGRIN AND METALLOPROTEASE DOMAIN"/>
    <property type="match status" value="1"/>
</dbReference>
<keyword evidence="2 11" id="KW-0812">Transmembrane</keyword>
<dbReference type="SUPFAM" id="SSF57552">
    <property type="entry name" value="Blood coagulation inhibitor (disintegrin)"/>
    <property type="match status" value="1"/>
</dbReference>
<dbReference type="FunFam" id="4.10.70.10:FF:000001">
    <property type="entry name" value="Disintegrin and metalloproteinase domain-containing protein 22"/>
    <property type="match status" value="1"/>
</dbReference>
<dbReference type="PROSITE" id="PS50215">
    <property type="entry name" value="ADAM_MEPRO"/>
    <property type="match status" value="1"/>
</dbReference>
<evidence type="ECO:0000256" key="7">
    <source>
        <dbReference type="PROSITE-ProRule" id="PRU00068"/>
    </source>
</evidence>
<feature type="active site" evidence="9">
    <location>
        <position position="371"/>
    </location>
</feature>